<dbReference type="EMBL" id="KN833049">
    <property type="protein sequence ID" value="KIM75255.1"/>
    <property type="molecule type" value="Genomic_DNA"/>
</dbReference>
<evidence type="ECO:0000313" key="3">
    <source>
        <dbReference type="Proteomes" id="UP000054166"/>
    </source>
</evidence>
<dbReference type="Proteomes" id="UP000054166">
    <property type="component" value="Unassembled WGS sequence"/>
</dbReference>
<dbReference type="InterPro" id="IPR001202">
    <property type="entry name" value="WW_dom"/>
</dbReference>
<evidence type="ECO:0000313" key="2">
    <source>
        <dbReference type="EMBL" id="KIM75255.1"/>
    </source>
</evidence>
<reference evidence="2 3" key="1">
    <citation type="submission" date="2014-04" db="EMBL/GenBank/DDBJ databases">
        <authorList>
            <consortium name="DOE Joint Genome Institute"/>
            <person name="Kuo A."/>
            <person name="Tarkka M."/>
            <person name="Buscot F."/>
            <person name="Kohler A."/>
            <person name="Nagy L.G."/>
            <person name="Floudas D."/>
            <person name="Copeland A."/>
            <person name="Barry K.W."/>
            <person name="Cichocki N."/>
            <person name="Veneault-Fourrey C."/>
            <person name="LaButti K."/>
            <person name="Lindquist E.A."/>
            <person name="Lipzen A."/>
            <person name="Lundell T."/>
            <person name="Morin E."/>
            <person name="Murat C."/>
            <person name="Sun H."/>
            <person name="Tunlid A."/>
            <person name="Henrissat B."/>
            <person name="Grigoriev I.V."/>
            <person name="Hibbett D.S."/>
            <person name="Martin F."/>
            <person name="Nordberg H.P."/>
            <person name="Cantor M.N."/>
            <person name="Hua S.X."/>
        </authorList>
    </citation>
    <scope>NUCLEOTIDE SEQUENCE [LARGE SCALE GENOMIC DNA]</scope>
    <source>
        <strain evidence="2 3">F 1598</strain>
    </source>
</reference>
<proteinExistence type="predicted"/>
<dbReference type="OrthoDB" id="3166422at2759"/>
<accession>A0A0C3ERR6</accession>
<feature type="domain" description="WW" evidence="1">
    <location>
        <begin position="19"/>
        <end position="52"/>
    </location>
</feature>
<protein>
    <recommendedName>
        <fullName evidence="1">WW domain-containing protein</fullName>
    </recommendedName>
</protein>
<reference evidence="3" key="2">
    <citation type="submission" date="2015-01" db="EMBL/GenBank/DDBJ databases">
        <title>Evolutionary Origins and Diversification of the Mycorrhizal Mutualists.</title>
        <authorList>
            <consortium name="DOE Joint Genome Institute"/>
            <consortium name="Mycorrhizal Genomics Consortium"/>
            <person name="Kohler A."/>
            <person name="Kuo A."/>
            <person name="Nagy L.G."/>
            <person name="Floudas D."/>
            <person name="Copeland A."/>
            <person name="Barry K.W."/>
            <person name="Cichocki N."/>
            <person name="Veneault-Fourrey C."/>
            <person name="LaButti K."/>
            <person name="Lindquist E.A."/>
            <person name="Lipzen A."/>
            <person name="Lundell T."/>
            <person name="Morin E."/>
            <person name="Murat C."/>
            <person name="Riley R."/>
            <person name="Ohm R."/>
            <person name="Sun H."/>
            <person name="Tunlid A."/>
            <person name="Henrissat B."/>
            <person name="Grigoriev I.V."/>
            <person name="Hibbett D.S."/>
            <person name="Martin F."/>
        </authorList>
    </citation>
    <scope>NUCLEOTIDE SEQUENCE [LARGE SCALE GENOMIC DNA]</scope>
    <source>
        <strain evidence="3">F 1598</strain>
    </source>
</reference>
<dbReference type="PROSITE" id="PS50020">
    <property type="entry name" value="WW_DOMAIN_2"/>
    <property type="match status" value="1"/>
</dbReference>
<dbReference type="InParanoid" id="A0A0C3ERR6"/>
<sequence length="311" mass="36927">MYRGHRVLENLRTLPANIRPVPRGWKQYVRMDGDLYWHNPELKLTTYDDIRDRELLEEVLEIEEEHMGWCDNDGFVFPCGTETFIGTVKEDADVVQHVSLSSGIIFSIGDELNIRYDAKQSFWNYFSQYCMHVRRLPPKVEVEFLSAMTFGSNEWILGYQDTTFPFNELQCERIMEIYQVLQRLHQKEAGYRYIPLMLWFISETMLVIESRRTTQEYSSAKMWTSKHINIPKPSWKLQALDCILGFLLFGTQFTFRKRLQLALANRSENISHLREVMDTFLVQWSDSNLLVRHVTYIFFGTDLLCFVQRQL</sequence>
<dbReference type="SUPFAM" id="SSF51045">
    <property type="entry name" value="WW domain"/>
    <property type="match status" value="1"/>
</dbReference>
<gene>
    <name evidence="2" type="ORF">PILCRDRAFT_827508</name>
</gene>
<name>A0A0C3ERR6_PILCF</name>
<dbReference type="HOGENOM" id="CLU_894627_0_0_1"/>
<organism evidence="2 3">
    <name type="scientific">Piloderma croceum (strain F 1598)</name>
    <dbReference type="NCBI Taxonomy" id="765440"/>
    <lineage>
        <taxon>Eukaryota</taxon>
        <taxon>Fungi</taxon>
        <taxon>Dikarya</taxon>
        <taxon>Basidiomycota</taxon>
        <taxon>Agaricomycotina</taxon>
        <taxon>Agaricomycetes</taxon>
        <taxon>Agaricomycetidae</taxon>
        <taxon>Atheliales</taxon>
        <taxon>Atheliaceae</taxon>
        <taxon>Piloderma</taxon>
    </lineage>
</organism>
<evidence type="ECO:0000259" key="1">
    <source>
        <dbReference type="PROSITE" id="PS50020"/>
    </source>
</evidence>
<keyword evidence="3" id="KW-1185">Reference proteome</keyword>
<dbReference type="AlphaFoldDB" id="A0A0C3ERR6"/>
<dbReference type="InterPro" id="IPR036020">
    <property type="entry name" value="WW_dom_sf"/>
</dbReference>